<dbReference type="GO" id="GO:0005737">
    <property type="term" value="C:cytoplasm"/>
    <property type="evidence" value="ECO:0007669"/>
    <property type="project" value="UniProtKB-SubCell"/>
</dbReference>
<dbReference type="Gene3D" id="1.10.287.1490">
    <property type="match status" value="2"/>
</dbReference>
<dbReference type="SUPFAM" id="SSF75553">
    <property type="entry name" value="Smc hinge domain"/>
    <property type="match status" value="1"/>
</dbReference>
<dbReference type="HAMAP" id="MF_01894">
    <property type="entry name" value="Smc_prok"/>
    <property type="match status" value="1"/>
</dbReference>
<keyword evidence="1 6" id="KW-0963">Cytoplasm</keyword>
<evidence type="ECO:0000256" key="4">
    <source>
        <dbReference type="ARBA" id="ARBA00023054"/>
    </source>
</evidence>
<proteinExistence type="inferred from homology"/>
<evidence type="ECO:0000313" key="8">
    <source>
        <dbReference type="EMBL" id="GBR73463.1"/>
    </source>
</evidence>
<dbReference type="Pfam" id="PF06470">
    <property type="entry name" value="SMC_hinge"/>
    <property type="match status" value="1"/>
</dbReference>
<reference evidence="8 9" key="1">
    <citation type="journal article" date="2019" name="ISME J.">
        <title>Genome analyses of uncultured TG2/ZB3 bacteria in 'Margulisbacteria' specifically attached to ectosymbiotic spirochetes of protists in the termite gut.</title>
        <authorList>
            <person name="Utami Y.D."/>
            <person name="Kuwahara H."/>
            <person name="Igai K."/>
            <person name="Murakami T."/>
            <person name="Sugaya K."/>
            <person name="Morikawa T."/>
            <person name="Nagura Y."/>
            <person name="Yuki M."/>
            <person name="Deevong P."/>
            <person name="Inoue T."/>
            <person name="Kihara K."/>
            <person name="Lo N."/>
            <person name="Yamada A."/>
            <person name="Ohkuma M."/>
            <person name="Hongoh Y."/>
        </authorList>
    </citation>
    <scope>NUCLEOTIDE SEQUENCE [LARGE SCALE GENOMIC DNA]</scope>
    <source>
        <strain evidence="8">NkOx7-01</strain>
    </source>
</reference>
<comment type="caution">
    <text evidence="8">The sequence shown here is derived from an EMBL/GenBank/DDBJ whole genome shotgun (WGS) entry which is preliminary data.</text>
</comment>
<name>A0A388TAW3_TERA1</name>
<accession>A0A388TAW3</accession>
<evidence type="ECO:0000256" key="5">
    <source>
        <dbReference type="ARBA" id="ARBA00023125"/>
    </source>
</evidence>
<dbReference type="InterPro" id="IPR024704">
    <property type="entry name" value="SMC"/>
</dbReference>
<comment type="subcellular location">
    <subcellularLocation>
        <location evidence="6">Cytoplasm</location>
    </subcellularLocation>
</comment>
<dbReference type="Gene3D" id="3.30.70.1620">
    <property type="match status" value="1"/>
</dbReference>
<comment type="subunit">
    <text evidence="6">Homodimer.</text>
</comment>
<dbReference type="SMART" id="SM00968">
    <property type="entry name" value="SMC_hinge"/>
    <property type="match status" value="1"/>
</dbReference>
<dbReference type="GO" id="GO:0005694">
    <property type="term" value="C:chromosome"/>
    <property type="evidence" value="ECO:0007669"/>
    <property type="project" value="InterPro"/>
</dbReference>
<organism evidence="8 9">
    <name type="scientific">Termititenax aidoneus</name>
    <dbReference type="NCBI Taxonomy" id="2218524"/>
    <lineage>
        <taxon>Bacteria</taxon>
        <taxon>Bacillati</taxon>
        <taxon>Candidatus Margulisiibacteriota</taxon>
        <taxon>Candidatus Termititenacia</taxon>
        <taxon>Candidatus Termititenacales</taxon>
        <taxon>Candidatus Termititenacaceae</taxon>
        <taxon>Candidatus Termititenax</taxon>
    </lineage>
</organism>
<feature type="domain" description="SMC hinge" evidence="7">
    <location>
        <begin position="527"/>
        <end position="637"/>
    </location>
</feature>
<dbReference type="PANTHER" id="PTHR43977">
    <property type="entry name" value="STRUCTURAL MAINTENANCE OF CHROMOSOMES PROTEIN 3"/>
    <property type="match status" value="1"/>
</dbReference>
<dbReference type="Gene3D" id="6.10.140.1720">
    <property type="match status" value="1"/>
</dbReference>
<dbReference type="SUPFAM" id="SSF52540">
    <property type="entry name" value="P-loop containing nucleoside triphosphate hydrolases"/>
    <property type="match status" value="1"/>
</dbReference>
<dbReference type="GO" id="GO:0007059">
    <property type="term" value="P:chromosome segregation"/>
    <property type="evidence" value="ECO:0007669"/>
    <property type="project" value="UniProtKB-UniRule"/>
</dbReference>
<evidence type="ECO:0000256" key="1">
    <source>
        <dbReference type="ARBA" id="ARBA00022490"/>
    </source>
</evidence>
<dbReference type="Gene3D" id="1.20.1060.20">
    <property type="match status" value="1"/>
</dbReference>
<dbReference type="EMBL" id="BGZN01000011">
    <property type="protein sequence ID" value="GBR73463.1"/>
    <property type="molecule type" value="Genomic_DNA"/>
</dbReference>
<dbReference type="NCBIfam" id="TIGR02168">
    <property type="entry name" value="SMC_prok_B"/>
    <property type="match status" value="1"/>
</dbReference>
<dbReference type="InterPro" id="IPR010935">
    <property type="entry name" value="SMC_hinge"/>
</dbReference>
<dbReference type="InterPro" id="IPR036277">
    <property type="entry name" value="SMC_hinge_sf"/>
</dbReference>
<dbReference type="InterPro" id="IPR027417">
    <property type="entry name" value="P-loop_NTPase"/>
</dbReference>
<protein>
    <recommendedName>
        <fullName evidence="6">Chromosome partition protein Smc</fullName>
    </recommendedName>
</protein>
<dbReference type="GO" id="GO:0007062">
    <property type="term" value="P:sister chromatid cohesion"/>
    <property type="evidence" value="ECO:0007669"/>
    <property type="project" value="InterPro"/>
</dbReference>
<dbReference type="GO" id="GO:0006260">
    <property type="term" value="P:DNA replication"/>
    <property type="evidence" value="ECO:0007669"/>
    <property type="project" value="UniProtKB-UniRule"/>
</dbReference>
<dbReference type="GO" id="GO:0016887">
    <property type="term" value="F:ATP hydrolysis activity"/>
    <property type="evidence" value="ECO:0007669"/>
    <property type="project" value="InterPro"/>
</dbReference>
<dbReference type="InterPro" id="IPR003395">
    <property type="entry name" value="RecF/RecN/SMC_N"/>
</dbReference>
<dbReference type="PIRSF" id="PIRSF005719">
    <property type="entry name" value="SMC"/>
    <property type="match status" value="1"/>
</dbReference>
<dbReference type="Pfam" id="PF02463">
    <property type="entry name" value="SMC_N"/>
    <property type="match status" value="1"/>
</dbReference>
<dbReference type="Proteomes" id="UP000269352">
    <property type="component" value="Unassembled WGS sequence"/>
</dbReference>
<evidence type="ECO:0000256" key="6">
    <source>
        <dbReference type="HAMAP-Rule" id="MF_01894"/>
    </source>
</evidence>
<comment type="function">
    <text evidence="6">Required for chromosome condensation and partitioning.</text>
</comment>
<dbReference type="AlphaFoldDB" id="A0A388TAW3"/>
<dbReference type="Gene3D" id="3.40.50.300">
    <property type="entry name" value="P-loop containing nucleotide triphosphate hydrolases"/>
    <property type="match status" value="2"/>
</dbReference>
<dbReference type="GO" id="GO:0030261">
    <property type="term" value="P:chromosome condensation"/>
    <property type="evidence" value="ECO:0007669"/>
    <property type="project" value="InterPro"/>
</dbReference>
<feature type="coiled-coil region" evidence="6">
    <location>
        <begin position="683"/>
        <end position="1025"/>
    </location>
</feature>
<evidence type="ECO:0000259" key="7">
    <source>
        <dbReference type="SMART" id="SM00968"/>
    </source>
</evidence>
<keyword evidence="4 6" id="KW-0175">Coiled coil</keyword>
<evidence type="ECO:0000256" key="2">
    <source>
        <dbReference type="ARBA" id="ARBA00022741"/>
    </source>
</evidence>
<comment type="similarity">
    <text evidence="6">Belongs to the SMC family.</text>
</comment>
<dbReference type="GO" id="GO:0003677">
    <property type="term" value="F:DNA binding"/>
    <property type="evidence" value="ECO:0007669"/>
    <property type="project" value="UniProtKB-UniRule"/>
</dbReference>
<feature type="coiled-coil region" evidence="6">
    <location>
        <begin position="239"/>
        <end position="403"/>
    </location>
</feature>
<keyword evidence="3 6" id="KW-0067">ATP-binding</keyword>
<dbReference type="GO" id="GO:0005524">
    <property type="term" value="F:ATP binding"/>
    <property type="evidence" value="ECO:0007669"/>
    <property type="project" value="UniProtKB-UniRule"/>
</dbReference>
<gene>
    <name evidence="6 8" type="primary">smc</name>
    <name evidence="8" type="ORF">NO1_0842</name>
</gene>
<evidence type="ECO:0000256" key="3">
    <source>
        <dbReference type="ARBA" id="ARBA00022840"/>
    </source>
</evidence>
<keyword evidence="2 6" id="KW-0547">Nucleotide-binding</keyword>
<evidence type="ECO:0000313" key="9">
    <source>
        <dbReference type="Proteomes" id="UP000269352"/>
    </source>
</evidence>
<keyword evidence="9" id="KW-1185">Reference proteome</keyword>
<sequence>MYLKKLEMFGFKTFPDRTVLEFADKRGITAIVGPNGCGKSNIIDAFRWVMGEQSIKLLRGSLQEEVIFAGTEERKPVSLAEVFLTIDNSDHRLPVDYSEVEVGRRFYRTGESEYLINKEVVRLRDVQELLMDTGIGKGSYAIIGQGQVVSILHSKPEDRRKLFEEAAGIHKYKSRKHATQLKLEAAEQNLFRLSDIRAEIHQQLGPLEEQARTANEYQVLKKDLAGLEIGLFKVKLGKLDFFRQEVEQKIAEYKKVVEEADAGAQNIAAKKQEFRDKIVELDKQLQACDSQLQDWRRQRAESANKSDVAKERIGNHRQRLQTVEQEIAQLEANQTALLARQNEAQVELGAVEKSVAELNERLAKKNEETGAIVGRWQQVNQEIADLKKALADFLDQVENKKSKLLGLTSGETVVAGDLQRVETSLTDFALEQEELANRKGELLERKTFVDNSVNDLHARRDELFKQRSQKEDERKTRLNLRIEIKEKFDQQSSRLKLLEEMQQTHEGFQKGVRSVFQARKDDAPGFAGIAGVVADIITVPKQYEAAVEAALENNLQAIVAEDRATVEQVIRHLREHSLGRATFMAGGLLKNAVRVAPPRGICAVDVVSCAEKYQEFITGLLGTVCIVDDLEQALGLSEQIEPSGLTAVVTLAGEVLTAKGLLTGGSVGKEQESASLLSRQREIIELQKDIEQYTGELAALDTEIKNIEQLFGQIENELKEHANKLKHLEIEQGTIANDLARIEIDSGKLEKNIASSRQEITQQQSEMERIAGQKQNLQAELDELNKQREEKEKIIAEKENALQQADNEKTAVNELLTEIKINSTNALASKRQVELKLESYRDNIQQTAAQLAEKNTEKETLRQSIAEAENILQSTQNVLPEIEGKIEQTQTELNTANQERARYFHDLEVYDRLEKERNDADREVRAKLSEEEIKMARVEAEHDEMLRRMANEYNLTIEDALKSEAVVEDYEKTQDEVEKLKRRIKRMEPVNLLAIEEYEAQKERLAFIENQCEDLEKSKADLLSIIKELDCTALEAFKETFHLVNEHFKQIFTSLFNGGSAELQILDNNNILESGIEILARVPGAKKTQSMSLLSGGQNALTAVALLFSLLSARPGPFCILDEIDAALDDPNIGRVTELLKEYAEKTQIIIITHRQAMMSVAEVLFGLTMEQKGVSKVVSLELPGKEKALVEA</sequence>
<comment type="domain">
    <text evidence="6">Contains large globular domains required for ATP hydrolysis at each terminus and a third globular domain forming a flexible hinge near the middle of the molecule. These domains are separated by coiled-coil structures.</text>
</comment>
<dbReference type="InterPro" id="IPR011890">
    <property type="entry name" value="SMC_prok"/>
</dbReference>
<keyword evidence="5 6" id="KW-0238">DNA-binding</keyword>
<feature type="binding site" evidence="6">
    <location>
        <begin position="34"/>
        <end position="41"/>
    </location>
    <ligand>
        <name>ATP</name>
        <dbReference type="ChEBI" id="CHEBI:30616"/>
    </ligand>
</feature>